<evidence type="ECO:0000259" key="1">
    <source>
        <dbReference type="PROSITE" id="PS51724"/>
    </source>
</evidence>
<name>A0ABW2YQX9_9GAMM</name>
<organism evidence="2 3">
    <name type="scientific">Lysobacter koreensis</name>
    <dbReference type="NCBI Taxonomy" id="266122"/>
    <lineage>
        <taxon>Bacteria</taxon>
        <taxon>Pseudomonadati</taxon>
        <taxon>Pseudomonadota</taxon>
        <taxon>Gammaproteobacteria</taxon>
        <taxon>Lysobacterales</taxon>
        <taxon>Lysobacteraceae</taxon>
        <taxon>Lysobacter</taxon>
    </lineage>
</organism>
<gene>
    <name evidence="2" type="ORF">ACFQZQ_06440</name>
</gene>
<evidence type="ECO:0000313" key="3">
    <source>
        <dbReference type="Proteomes" id="UP001597090"/>
    </source>
</evidence>
<dbReference type="PROSITE" id="PS51724">
    <property type="entry name" value="SPOR"/>
    <property type="match status" value="1"/>
</dbReference>
<dbReference type="Pfam" id="PF05036">
    <property type="entry name" value="SPOR"/>
    <property type="match status" value="1"/>
</dbReference>
<keyword evidence="3" id="KW-1185">Reference proteome</keyword>
<dbReference type="Proteomes" id="UP001597090">
    <property type="component" value="Unassembled WGS sequence"/>
</dbReference>
<dbReference type="RefSeq" id="WP_386811943.1">
    <property type="nucleotide sequence ID" value="NZ_JBHTIH010000003.1"/>
</dbReference>
<proteinExistence type="predicted"/>
<feature type="domain" description="SPOR" evidence="1">
    <location>
        <begin position="70"/>
        <end position="152"/>
    </location>
</feature>
<accession>A0ABW2YQX9</accession>
<dbReference type="Gene3D" id="3.30.70.1070">
    <property type="entry name" value="Sporulation related repeat"/>
    <property type="match status" value="1"/>
</dbReference>
<dbReference type="EMBL" id="JBHTIH010000003">
    <property type="protein sequence ID" value="MFD0738917.1"/>
    <property type="molecule type" value="Genomic_DNA"/>
</dbReference>
<dbReference type="SUPFAM" id="SSF110997">
    <property type="entry name" value="Sporulation related repeat"/>
    <property type="match status" value="1"/>
</dbReference>
<reference evidence="3" key="1">
    <citation type="journal article" date="2019" name="Int. J. Syst. Evol. Microbiol.">
        <title>The Global Catalogue of Microorganisms (GCM) 10K type strain sequencing project: providing services to taxonomists for standard genome sequencing and annotation.</title>
        <authorList>
            <consortium name="The Broad Institute Genomics Platform"/>
            <consortium name="The Broad Institute Genome Sequencing Center for Infectious Disease"/>
            <person name="Wu L."/>
            <person name="Ma J."/>
        </authorList>
    </citation>
    <scope>NUCLEOTIDE SEQUENCE [LARGE SCALE GENOMIC DNA]</scope>
    <source>
        <strain evidence="3">CCUG 55491</strain>
    </source>
</reference>
<sequence length="229" mass="23669">MFARALIVLLLVLNLGVAAWWLARAPMPPPEVPEPALGVARLQLPGEAPGGVATTAMPLPPTGGSAPQTAAALPAARPQCHSFGPYDNDQAAVAAQARLQPLTLRIDVRTRRATPARGWRVLLPPAPDRAQADASAQRIAAAGFSDYFVVRDGPEAHSIALGRYRGESAARARAATLVAGGFAARAEPIGGGAAITWLDVTAAEGFDAQRAQAIASAPQRLDRDCAGVP</sequence>
<comment type="caution">
    <text evidence="2">The sequence shown here is derived from an EMBL/GenBank/DDBJ whole genome shotgun (WGS) entry which is preliminary data.</text>
</comment>
<dbReference type="InterPro" id="IPR036680">
    <property type="entry name" value="SPOR-like_sf"/>
</dbReference>
<protein>
    <submittedName>
        <fullName evidence="2">SPOR domain-containing protein</fullName>
    </submittedName>
</protein>
<dbReference type="InterPro" id="IPR007730">
    <property type="entry name" value="SPOR-like_dom"/>
</dbReference>
<evidence type="ECO:0000313" key="2">
    <source>
        <dbReference type="EMBL" id="MFD0738917.1"/>
    </source>
</evidence>